<comment type="caution">
    <text evidence="2">The sequence shown here is derived from an EMBL/GenBank/DDBJ whole genome shotgun (WGS) entry which is preliminary data.</text>
</comment>
<feature type="domain" description="HTH cro/C1-type" evidence="1">
    <location>
        <begin position="20"/>
        <end position="74"/>
    </location>
</feature>
<name>A0ABP5AIT6_9ACTN</name>
<dbReference type="Pfam" id="PF13560">
    <property type="entry name" value="HTH_31"/>
    <property type="match status" value="1"/>
</dbReference>
<dbReference type="SUPFAM" id="SSF47413">
    <property type="entry name" value="lambda repressor-like DNA-binding domains"/>
    <property type="match status" value="1"/>
</dbReference>
<accession>A0ABP5AIT6</accession>
<evidence type="ECO:0000313" key="3">
    <source>
        <dbReference type="Proteomes" id="UP001501303"/>
    </source>
</evidence>
<dbReference type="InterPro" id="IPR010982">
    <property type="entry name" value="Lambda_DNA-bd_dom_sf"/>
</dbReference>
<dbReference type="SMART" id="SM00530">
    <property type="entry name" value="HTH_XRE"/>
    <property type="match status" value="1"/>
</dbReference>
<dbReference type="CDD" id="cd00093">
    <property type="entry name" value="HTH_XRE"/>
    <property type="match status" value="1"/>
</dbReference>
<organism evidence="2 3">
    <name type="scientific">Streptomyces sodiiphilus</name>
    <dbReference type="NCBI Taxonomy" id="226217"/>
    <lineage>
        <taxon>Bacteria</taxon>
        <taxon>Bacillati</taxon>
        <taxon>Actinomycetota</taxon>
        <taxon>Actinomycetes</taxon>
        <taxon>Kitasatosporales</taxon>
        <taxon>Streptomycetaceae</taxon>
        <taxon>Streptomyces</taxon>
    </lineage>
</organism>
<proteinExistence type="predicted"/>
<dbReference type="InterPro" id="IPR043917">
    <property type="entry name" value="DUF5753"/>
</dbReference>
<evidence type="ECO:0000259" key="1">
    <source>
        <dbReference type="PROSITE" id="PS50943"/>
    </source>
</evidence>
<sequence>MTARPKPPPTIRQRRLGAELRRLRERAELSATQAGELLGVSQSRVSNIESGGYAVSADRVRTMARTYGCADQPFVDALAGMTGGRTRGWWDEYREILPRGSLDLAEVEHHAEAIRLGTVIHMPGLLQTAAHARALMSHIVPALPPHEVEHRVSHRLKRQAILYADTPTPVTAIVHEAALHMGFGGAEVAKAQLEHLLDMSELPHIHLVVVPFGTSTFPSSGQGIIYYEGEVPRLDTVQIDTDHGPSFLDTEPHLLKYRQIVDRMEACAVEPSAAREVIHKVARSF</sequence>
<dbReference type="RefSeq" id="WP_344261713.1">
    <property type="nucleotide sequence ID" value="NZ_BAAAMJ010000027.1"/>
</dbReference>
<dbReference type="PROSITE" id="PS50943">
    <property type="entry name" value="HTH_CROC1"/>
    <property type="match status" value="1"/>
</dbReference>
<gene>
    <name evidence="2" type="ORF">GCM10009716_25840</name>
</gene>
<keyword evidence="3" id="KW-1185">Reference proteome</keyword>
<evidence type="ECO:0000313" key="2">
    <source>
        <dbReference type="EMBL" id="GAA1915301.1"/>
    </source>
</evidence>
<dbReference type="EMBL" id="BAAAMJ010000027">
    <property type="protein sequence ID" value="GAA1915301.1"/>
    <property type="molecule type" value="Genomic_DNA"/>
</dbReference>
<dbReference type="Pfam" id="PF19054">
    <property type="entry name" value="DUF5753"/>
    <property type="match status" value="1"/>
</dbReference>
<protein>
    <submittedName>
        <fullName evidence="2">Helix-turn-helix transcriptional regulator</fullName>
    </submittedName>
</protein>
<dbReference type="Gene3D" id="1.10.260.40">
    <property type="entry name" value="lambda repressor-like DNA-binding domains"/>
    <property type="match status" value="1"/>
</dbReference>
<dbReference type="Proteomes" id="UP001501303">
    <property type="component" value="Unassembled WGS sequence"/>
</dbReference>
<dbReference type="InterPro" id="IPR001387">
    <property type="entry name" value="Cro/C1-type_HTH"/>
</dbReference>
<reference evidence="3" key="1">
    <citation type="journal article" date="2019" name="Int. J. Syst. Evol. Microbiol.">
        <title>The Global Catalogue of Microorganisms (GCM) 10K type strain sequencing project: providing services to taxonomists for standard genome sequencing and annotation.</title>
        <authorList>
            <consortium name="The Broad Institute Genomics Platform"/>
            <consortium name="The Broad Institute Genome Sequencing Center for Infectious Disease"/>
            <person name="Wu L."/>
            <person name="Ma J."/>
        </authorList>
    </citation>
    <scope>NUCLEOTIDE SEQUENCE [LARGE SCALE GENOMIC DNA]</scope>
    <source>
        <strain evidence="3">JCM 13581</strain>
    </source>
</reference>